<organism evidence="2 3">
    <name type="scientific">Streptomyces formicae</name>
    <dbReference type="NCBI Taxonomy" id="1616117"/>
    <lineage>
        <taxon>Bacteria</taxon>
        <taxon>Bacillati</taxon>
        <taxon>Actinomycetota</taxon>
        <taxon>Actinomycetes</taxon>
        <taxon>Kitasatosporales</taxon>
        <taxon>Streptomycetaceae</taxon>
        <taxon>Streptomyces</taxon>
    </lineage>
</organism>
<protein>
    <submittedName>
        <fullName evidence="2">Heparin lyase I family protein</fullName>
    </submittedName>
</protein>
<evidence type="ECO:0000313" key="2">
    <source>
        <dbReference type="EMBL" id="UNM12814.1"/>
    </source>
</evidence>
<keyword evidence="3" id="KW-1185">Reference proteome</keyword>
<dbReference type="Proteomes" id="UP000828924">
    <property type="component" value="Chromosome"/>
</dbReference>
<name>A0ABY3WJN9_9ACTN</name>
<dbReference type="RefSeq" id="WP_242331457.1">
    <property type="nucleotide sequence ID" value="NZ_CP071872.1"/>
</dbReference>
<dbReference type="GO" id="GO:0016829">
    <property type="term" value="F:lyase activity"/>
    <property type="evidence" value="ECO:0007669"/>
    <property type="project" value="UniProtKB-KW"/>
</dbReference>
<dbReference type="Pfam" id="PF14099">
    <property type="entry name" value="Polysacc_lyase"/>
    <property type="match status" value="1"/>
</dbReference>
<dbReference type="EMBL" id="CP071872">
    <property type="protein sequence ID" value="UNM12814.1"/>
    <property type="molecule type" value="Genomic_DNA"/>
</dbReference>
<dbReference type="InterPro" id="IPR025975">
    <property type="entry name" value="Polysacc_lyase"/>
</dbReference>
<keyword evidence="2" id="KW-0456">Lyase</keyword>
<reference evidence="2 3" key="1">
    <citation type="submission" date="2021-03" db="EMBL/GenBank/DDBJ databases">
        <title>Complete genome of Streptomyces formicae strain 1H-GS9 (DSM 100524).</title>
        <authorList>
            <person name="Atanasov K.E."/>
            <person name="Altabella T."/>
            <person name="Ferrer A."/>
        </authorList>
    </citation>
    <scope>NUCLEOTIDE SEQUENCE [LARGE SCALE GENOMIC DNA]</scope>
    <source>
        <strain evidence="2 3">1H-GS9</strain>
    </source>
</reference>
<feature type="signal peptide" evidence="1">
    <location>
        <begin position="1"/>
        <end position="33"/>
    </location>
</feature>
<evidence type="ECO:0000313" key="3">
    <source>
        <dbReference type="Proteomes" id="UP000828924"/>
    </source>
</evidence>
<sequence length="242" mass="26466">MKGRKRAKRLRRLLPTAAAAAAMTLVVATPAHASLIWNGDASGGTGVFAGILCDSPNYVYMPDWGDGRGKIFGFVSKAGQTRCEAHSVRVGGSEYAFTGGRAYWWGWESMTSTGNTATVFQWKSNGTGEQHQQNYPVIMMVLENQLRVWYVAPGEQWIGVGSGTWKSGVWHKIKLGINAQSSTSGSFQVYLDGNLIVDAKNARTWDDFGNKPRWGVYDSNVADTDQVNWINDLKMGTTSGDV</sequence>
<feature type="chain" id="PRO_5045188828" evidence="1">
    <location>
        <begin position="34"/>
        <end position="242"/>
    </location>
</feature>
<proteinExistence type="predicted"/>
<gene>
    <name evidence="2" type="ORF">J4032_15980</name>
</gene>
<keyword evidence="1" id="KW-0732">Signal</keyword>
<evidence type="ECO:0000256" key="1">
    <source>
        <dbReference type="SAM" id="SignalP"/>
    </source>
</evidence>
<accession>A0ABY3WJN9</accession>
<dbReference type="Gene3D" id="2.60.120.200">
    <property type="match status" value="1"/>
</dbReference>